<dbReference type="PANTHER" id="PTHR10099:SF1">
    <property type="entry name" value="PHOSPHORIBOSYLFORMYLGLYCINAMIDINE SYNTHASE"/>
    <property type="match status" value="1"/>
</dbReference>
<dbReference type="PANTHER" id="PTHR10099">
    <property type="entry name" value="PHOSPHORIBOSYLFORMYLGLYCINAMIDINE SYNTHASE"/>
    <property type="match status" value="1"/>
</dbReference>
<dbReference type="InterPro" id="IPR036676">
    <property type="entry name" value="PurM-like_C_sf"/>
</dbReference>
<dbReference type="OrthoDB" id="6666987at2759"/>
<sequence>VLIEASNGASDYGNKFGEPVVCGFARSFGQRLMNGERCEYVKPIMFSGGIGAIARFPSLKGENDTVLGINHALQNAPYSKMQFKIIENDAALVDANRLAQMMAISRREKCTVSIVGTVTDENRVVLTNFADEADVRKPVDFDTKILGEREKKVFHLNSTQMPLRQLELPAGLTVRQALEMVLRLPSVASKRYLTSKVDRSVTGLVARQQCVGPLHTPLADVAVVALSYFDKIFFLRFFTSYSLAEETGYIERQVSS</sequence>
<evidence type="ECO:0000313" key="2">
    <source>
        <dbReference type="EMBL" id="PIO64760.1"/>
    </source>
</evidence>
<dbReference type="GO" id="GO:0005737">
    <property type="term" value="C:cytoplasm"/>
    <property type="evidence" value="ECO:0007669"/>
    <property type="project" value="TreeGrafter"/>
</dbReference>
<dbReference type="GO" id="GO:0006164">
    <property type="term" value="P:purine nucleotide biosynthetic process"/>
    <property type="evidence" value="ECO:0007669"/>
    <property type="project" value="TreeGrafter"/>
</dbReference>
<accession>A0A2G9U5F5</accession>
<dbReference type="AlphaFoldDB" id="A0A2G9U5F5"/>
<gene>
    <name evidence="2" type="ORF">TELCIR_13600</name>
</gene>
<keyword evidence="3" id="KW-1185">Reference proteome</keyword>
<dbReference type="SUPFAM" id="SSF55326">
    <property type="entry name" value="PurM N-terminal domain-like"/>
    <property type="match status" value="2"/>
</dbReference>
<protein>
    <recommendedName>
        <fullName evidence="1">FGAR-AT PurM N-terminal-like domain-containing protein</fullName>
    </recommendedName>
</protein>
<dbReference type="SUPFAM" id="SSF56042">
    <property type="entry name" value="PurM C-terminal domain-like"/>
    <property type="match status" value="1"/>
</dbReference>
<feature type="domain" description="FGAR-AT PurM N-terminal-like" evidence="1">
    <location>
        <begin position="189"/>
        <end position="229"/>
    </location>
</feature>
<reference evidence="2 3" key="1">
    <citation type="submission" date="2015-09" db="EMBL/GenBank/DDBJ databases">
        <title>Draft genome of the parasitic nematode Teladorsagia circumcincta isolate WARC Sus (inbred).</title>
        <authorList>
            <person name="Mitreva M."/>
        </authorList>
    </citation>
    <scope>NUCLEOTIDE SEQUENCE [LARGE SCALE GENOMIC DNA]</scope>
    <source>
        <strain evidence="2 3">S</strain>
    </source>
</reference>
<feature type="non-terminal residue" evidence="2">
    <location>
        <position position="1"/>
    </location>
</feature>
<dbReference type="Gene3D" id="3.30.1330.10">
    <property type="entry name" value="PurM-like, N-terminal domain"/>
    <property type="match status" value="2"/>
</dbReference>
<evidence type="ECO:0000313" key="3">
    <source>
        <dbReference type="Proteomes" id="UP000230423"/>
    </source>
</evidence>
<dbReference type="EMBL" id="KZ349598">
    <property type="protein sequence ID" value="PIO64760.1"/>
    <property type="molecule type" value="Genomic_DNA"/>
</dbReference>
<dbReference type="GO" id="GO:0004642">
    <property type="term" value="F:phosphoribosylformylglycinamidine synthase activity"/>
    <property type="evidence" value="ECO:0007669"/>
    <property type="project" value="TreeGrafter"/>
</dbReference>
<dbReference type="Pfam" id="PF22689">
    <property type="entry name" value="FGAR-AT_PurM_N-like"/>
    <property type="match status" value="1"/>
</dbReference>
<dbReference type="InterPro" id="IPR036921">
    <property type="entry name" value="PurM-like_N_sf"/>
</dbReference>
<proteinExistence type="predicted"/>
<evidence type="ECO:0000259" key="1">
    <source>
        <dbReference type="Pfam" id="PF22689"/>
    </source>
</evidence>
<name>A0A2G9U5F5_TELCI</name>
<organism evidence="2 3">
    <name type="scientific">Teladorsagia circumcincta</name>
    <name type="common">Brown stomach worm</name>
    <name type="synonym">Ostertagia circumcincta</name>
    <dbReference type="NCBI Taxonomy" id="45464"/>
    <lineage>
        <taxon>Eukaryota</taxon>
        <taxon>Metazoa</taxon>
        <taxon>Ecdysozoa</taxon>
        <taxon>Nematoda</taxon>
        <taxon>Chromadorea</taxon>
        <taxon>Rhabditida</taxon>
        <taxon>Rhabditina</taxon>
        <taxon>Rhabditomorpha</taxon>
        <taxon>Strongyloidea</taxon>
        <taxon>Trichostrongylidae</taxon>
        <taxon>Teladorsagia</taxon>
    </lineage>
</organism>
<dbReference type="InterPro" id="IPR055181">
    <property type="entry name" value="FGAR-AT_PurM_N-like"/>
</dbReference>
<dbReference type="Proteomes" id="UP000230423">
    <property type="component" value="Unassembled WGS sequence"/>
</dbReference>